<dbReference type="Proteomes" id="UP001303160">
    <property type="component" value="Unassembled WGS sequence"/>
</dbReference>
<evidence type="ECO:0000313" key="2">
    <source>
        <dbReference type="EMBL" id="KAK4195512.1"/>
    </source>
</evidence>
<feature type="non-terminal residue" evidence="2">
    <location>
        <position position="1"/>
    </location>
</feature>
<dbReference type="InterPro" id="IPR044053">
    <property type="entry name" value="AsaB-like"/>
</dbReference>
<dbReference type="GO" id="GO:0016491">
    <property type="term" value="F:oxidoreductase activity"/>
    <property type="evidence" value="ECO:0007669"/>
    <property type="project" value="InterPro"/>
</dbReference>
<dbReference type="AlphaFoldDB" id="A0AAN6XBG0"/>
<evidence type="ECO:0000256" key="1">
    <source>
        <dbReference type="ARBA" id="ARBA00023604"/>
    </source>
</evidence>
<evidence type="ECO:0000313" key="3">
    <source>
        <dbReference type="Proteomes" id="UP001303160"/>
    </source>
</evidence>
<name>A0AAN6XBG0_9PEZI</name>
<organism evidence="2 3">
    <name type="scientific">Triangularia verruculosa</name>
    <dbReference type="NCBI Taxonomy" id="2587418"/>
    <lineage>
        <taxon>Eukaryota</taxon>
        <taxon>Fungi</taxon>
        <taxon>Dikarya</taxon>
        <taxon>Ascomycota</taxon>
        <taxon>Pezizomycotina</taxon>
        <taxon>Sordariomycetes</taxon>
        <taxon>Sordariomycetidae</taxon>
        <taxon>Sordariales</taxon>
        <taxon>Podosporaceae</taxon>
        <taxon>Triangularia</taxon>
    </lineage>
</organism>
<gene>
    <name evidence="2" type="ORF">QBC40DRAFT_315961</name>
</gene>
<dbReference type="PANTHER" id="PTHR34598">
    <property type="entry name" value="BLL6449 PROTEIN"/>
    <property type="match status" value="1"/>
</dbReference>
<reference evidence="2" key="2">
    <citation type="submission" date="2023-05" db="EMBL/GenBank/DDBJ databases">
        <authorList>
            <consortium name="Lawrence Berkeley National Laboratory"/>
            <person name="Steindorff A."/>
            <person name="Hensen N."/>
            <person name="Bonometti L."/>
            <person name="Westerberg I."/>
            <person name="Brannstrom I.O."/>
            <person name="Guillou S."/>
            <person name="Cros-Aarteil S."/>
            <person name="Calhoun S."/>
            <person name="Haridas S."/>
            <person name="Kuo A."/>
            <person name="Mondo S."/>
            <person name="Pangilinan J."/>
            <person name="Riley R."/>
            <person name="Labutti K."/>
            <person name="Andreopoulos B."/>
            <person name="Lipzen A."/>
            <person name="Chen C."/>
            <person name="Yanf M."/>
            <person name="Daum C."/>
            <person name="Ng V."/>
            <person name="Clum A."/>
            <person name="Ohm R."/>
            <person name="Martin F."/>
            <person name="Silar P."/>
            <person name="Natvig D."/>
            <person name="Lalanne C."/>
            <person name="Gautier V."/>
            <person name="Ament-Velasquez S.L."/>
            <person name="Kruys A."/>
            <person name="Hutchinson M.I."/>
            <person name="Powell A.J."/>
            <person name="Barry K."/>
            <person name="Miller A.N."/>
            <person name="Grigoriev I.V."/>
            <person name="Debuchy R."/>
            <person name="Gladieux P."/>
            <person name="Thoren M.H."/>
            <person name="Johannesson H."/>
        </authorList>
    </citation>
    <scope>NUCLEOTIDE SEQUENCE</scope>
    <source>
        <strain evidence="2">CBS 315.58</strain>
    </source>
</reference>
<dbReference type="NCBIfam" id="NF041278">
    <property type="entry name" value="CmcJ_NvfI_EfuI"/>
    <property type="match status" value="1"/>
</dbReference>
<dbReference type="PANTHER" id="PTHR34598:SF3">
    <property type="entry name" value="OXIDOREDUCTASE AN1597"/>
    <property type="match status" value="1"/>
</dbReference>
<comment type="similarity">
    <text evidence="1">Belongs to the asaB hydroxylase/desaturase family.</text>
</comment>
<accession>A0AAN6XBG0</accession>
<keyword evidence="3" id="KW-1185">Reference proteome</keyword>
<dbReference type="EMBL" id="MU864011">
    <property type="protein sequence ID" value="KAK4195512.1"/>
    <property type="molecule type" value="Genomic_DNA"/>
</dbReference>
<proteinExistence type="inferred from homology"/>
<reference evidence="2" key="1">
    <citation type="journal article" date="2023" name="Mol. Phylogenet. Evol.">
        <title>Genome-scale phylogeny and comparative genomics of the fungal order Sordariales.</title>
        <authorList>
            <person name="Hensen N."/>
            <person name="Bonometti L."/>
            <person name="Westerberg I."/>
            <person name="Brannstrom I.O."/>
            <person name="Guillou S."/>
            <person name="Cros-Aarteil S."/>
            <person name="Calhoun S."/>
            <person name="Haridas S."/>
            <person name="Kuo A."/>
            <person name="Mondo S."/>
            <person name="Pangilinan J."/>
            <person name="Riley R."/>
            <person name="LaButti K."/>
            <person name="Andreopoulos B."/>
            <person name="Lipzen A."/>
            <person name="Chen C."/>
            <person name="Yan M."/>
            <person name="Daum C."/>
            <person name="Ng V."/>
            <person name="Clum A."/>
            <person name="Steindorff A."/>
            <person name="Ohm R.A."/>
            <person name="Martin F."/>
            <person name="Silar P."/>
            <person name="Natvig D.O."/>
            <person name="Lalanne C."/>
            <person name="Gautier V."/>
            <person name="Ament-Velasquez S.L."/>
            <person name="Kruys A."/>
            <person name="Hutchinson M.I."/>
            <person name="Powell A.J."/>
            <person name="Barry K."/>
            <person name="Miller A.N."/>
            <person name="Grigoriev I.V."/>
            <person name="Debuchy R."/>
            <person name="Gladieux P."/>
            <person name="Hiltunen Thoren M."/>
            <person name="Johannesson H."/>
        </authorList>
    </citation>
    <scope>NUCLEOTIDE SEQUENCE</scope>
    <source>
        <strain evidence="2">CBS 315.58</strain>
    </source>
</reference>
<evidence type="ECO:0008006" key="4">
    <source>
        <dbReference type="Google" id="ProtNLM"/>
    </source>
</evidence>
<sequence length="196" mass="22655">YLDSDSWIQENHYPVIESLLKAKFGHGIDIHIFDHTVLSPLAPFFVEKGLTETLPNPDQTILSGENRIKFHMGSRAFDLLRGRCRIINVWMPLFGPVEDCPLTFCDWNTVNVERDYRSADLIFPHYIGEQYLVTHHSDHRWYFLSGQQTNEFTLLKCWDNKEGVARCVAHTSFMCPTASGNARLRESAEFRCLVFG</sequence>
<comment type="caution">
    <text evidence="2">The sequence shown here is derived from an EMBL/GenBank/DDBJ whole genome shotgun (WGS) entry which is preliminary data.</text>
</comment>
<protein>
    <recommendedName>
        <fullName evidence="4">Methyltransferase</fullName>
    </recommendedName>
</protein>